<organism evidence="13 14">
    <name type="scientific">Undibacterium pigrum</name>
    <dbReference type="NCBI Taxonomy" id="401470"/>
    <lineage>
        <taxon>Bacteria</taxon>
        <taxon>Pseudomonadati</taxon>
        <taxon>Pseudomonadota</taxon>
        <taxon>Betaproteobacteria</taxon>
        <taxon>Burkholderiales</taxon>
        <taxon>Oxalobacteraceae</taxon>
        <taxon>Undibacterium</taxon>
    </lineage>
</organism>
<evidence type="ECO:0000256" key="8">
    <source>
        <dbReference type="PIRSR" id="PIRSR640255-1"/>
    </source>
</evidence>
<keyword evidence="14" id="KW-1185">Reference proteome</keyword>
<sequence length="263" mass="29431">MLKKLAKLSPLLFFALISLSFVDLSRFEIPFLELPVPGTGEFAGCRQFFTKGQIPALKQASEMRPRALCFSAFAVMHSGKSHTPIYVAEKLNRQILLRARDNERSNQFYADARLPSAERAELDDYKGSGYDRGHMAPAADMVDSTAMAQSFSLANMVPQAPVNNRKTWASIEKATRQYILRAQGDVYVITGPVYGQHPATIGNNKVWVPKYLYKLIYDPNTGRAWAHWVENTDDAQAGKPISYQELVQKTGIQFLPALKQGDI</sequence>
<evidence type="ECO:0000313" key="14">
    <source>
        <dbReference type="Proteomes" id="UP000247792"/>
    </source>
</evidence>
<dbReference type="EMBL" id="QJKB01000003">
    <property type="protein sequence ID" value="PXX44029.1"/>
    <property type="molecule type" value="Genomic_DNA"/>
</dbReference>
<dbReference type="InterPro" id="IPR044925">
    <property type="entry name" value="His-Me_finger_sf"/>
</dbReference>
<dbReference type="Pfam" id="PF01223">
    <property type="entry name" value="Endonuclease_NS"/>
    <property type="match status" value="1"/>
</dbReference>
<keyword evidence="5 10" id="KW-0255">Endonuclease</keyword>
<dbReference type="GO" id="GO:0003676">
    <property type="term" value="F:nucleic acid binding"/>
    <property type="evidence" value="ECO:0007669"/>
    <property type="project" value="InterPro"/>
</dbReference>
<evidence type="ECO:0000313" key="13">
    <source>
        <dbReference type="EMBL" id="PXX44029.1"/>
    </source>
</evidence>
<protein>
    <recommendedName>
        <fullName evidence="10">Endonuclease</fullName>
        <ecNumber evidence="10">3.1.30.-</ecNumber>
    </recommendedName>
</protein>
<evidence type="ECO:0000256" key="6">
    <source>
        <dbReference type="ARBA" id="ARBA00022801"/>
    </source>
</evidence>
<feature type="domain" description="ENPP1-3/EXOG-like endonuclease/phosphodiesterase" evidence="11">
    <location>
        <begin position="70"/>
        <end position="261"/>
    </location>
</feature>
<dbReference type="EC" id="3.1.30.-" evidence="10"/>
<dbReference type="GO" id="GO:0004519">
    <property type="term" value="F:endonuclease activity"/>
    <property type="evidence" value="ECO:0007669"/>
    <property type="project" value="UniProtKB-UniRule"/>
</dbReference>
<evidence type="ECO:0000256" key="1">
    <source>
        <dbReference type="ARBA" id="ARBA00001946"/>
    </source>
</evidence>
<dbReference type="Gene3D" id="3.40.570.10">
    <property type="entry name" value="Extracellular Endonuclease, subunit A"/>
    <property type="match status" value="1"/>
</dbReference>
<evidence type="ECO:0000256" key="5">
    <source>
        <dbReference type="ARBA" id="ARBA00022759"/>
    </source>
</evidence>
<dbReference type="Proteomes" id="UP000247792">
    <property type="component" value="Unassembled WGS sequence"/>
</dbReference>
<dbReference type="RefSeq" id="WP_110255288.1">
    <property type="nucleotide sequence ID" value="NZ_QJKB01000003.1"/>
</dbReference>
<dbReference type="InterPro" id="IPR040255">
    <property type="entry name" value="Non-specific_endonuclease"/>
</dbReference>
<evidence type="ECO:0000256" key="9">
    <source>
        <dbReference type="PIRSR" id="PIRSR640255-2"/>
    </source>
</evidence>
<dbReference type="PROSITE" id="PS01070">
    <property type="entry name" value="NUCLEASE_NON_SPEC"/>
    <property type="match status" value="1"/>
</dbReference>
<feature type="binding site" evidence="9">
    <location>
        <position position="164"/>
    </location>
    <ligand>
        <name>Mg(2+)</name>
        <dbReference type="ChEBI" id="CHEBI:18420"/>
        <note>catalytic</note>
    </ligand>
</feature>
<dbReference type="SUPFAM" id="SSF54060">
    <property type="entry name" value="His-Me finger endonucleases"/>
    <property type="match status" value="1"/>
</dbReference>
<gene>
    <name evidence="13" type="ORF">DFR42_103298</name>
</gene>
<feature type="active site" description="Proton acceptor" evidence="8">
    <location>
        <position position="134"/>
    </location>
</feature>
<dbReference type="AlphaFoldDB" id="A0A318J9P0"/>
<dbReference type="GO" id="GO:0046872">
    <property type="term" value="F:metal ion binding"/>
    <property type="evidence" value="ECO:0007669"/>
    <property type="project" value="UniProtKB-KW"/>
</dbReference>
<evidence type="ECO:0000256" key="2">
    <source>
        <dbReference type="ARBA" id="ARBA00010052"/>
    </source>
</evidence>
<dbReference type="OrthoDB" id="9811262at2"/>
<dbReference type="InterPro" id="IPR044929">
    <property type="entry name" value="DNA/RNA_non-sp_Endonuclease_sf"/>
</dbReference>
<dbReference type="InterPro" id="IPR001604">
    <property type="entry name" value="Endo_G_ENPP1-like_dom"/>
</dbReference>
<evidence type="ECO:0000259" key="11">
    <source>
        <dbReference type="SMART" id="SM00477"/>
    </source>
</evidence>
<dbReference type="SMART" id="SM00477">
    <property type="entry name" value="NUC"/>
    <property type="match status" value="1"/>
</dbReference>
<evidence type="ECO:0000259" key="12">
    <source>
        <dbReference type="SMART" id="SM00892"/>
    </source>
</evidence>
<dbReference type="PANTHER" id="PTHR13966:SF5">
    <property type="entry name" value="ENDONUCLEASE G, MITOCHONDRIAL"/>
    <property type="match status" value="1"/>
</dbReference>
<keyword evidence="3 10" id="KW-0540">Nuclease</keyword>
<keyword evidence="7" id="KW-0460">Magnesium</keyword>
<dbReference type="PANTHER" id="PTHR13966">
    <property type="entry name" value="ENDONUCLEASE RELATED"/>
    <property type="match status" value="1"/>
</dbReference>
<reference evidence="13 14" key="1">
    <citation type="submission" date="2018-05" db="EMBL/GenBank/DDBJ databases">
        <title>Genomic Encyclopedia of Type Strains, Phase IV (KMG-IV): sequencing the most valuable type-strain genomes for metagenomic binning, comparative biology and taxonomic classification.</title>
        <authorList>
            <person name="Goeker M."/>
        </authorList>
    </citation>
    <scope>NUCLEOTIDE SEQUENCE [LARGE SCALE GENOMIC DNA]</scope>
    <source>
        <strain evidence="13 14">DSM 19792</strain>
    </source>
</reference>
<evidence type="ECO:0000256" key="3">
    <source>
        <dbReference type="ARBA" id="ARBA00022722"/>
    </source>
</evidence>
<keyword evidence="6 10" id="KW-0378">Hydrolase</keyword>
<dbReference type="InterPro" id="IPR018524">
    <property type="entry name" value="DNA/RNA_endonuclease_AS"/>
</dbReference>
<comment type="caution">
    <text evidence="13">The sequence shown here is derived from an EMBL/GenBank/DDBJ whole genome shotgun (WGS) entry which is preliminary data.</text>
</comment>
<comment type="cofactor">
    <cofactor evidence="1 10">
        <name>Mg(2+)</name>
        <dbReference type="ChEBI" id="CHEBI:18420"/>
    </cofactor>
</comment>
<dbReference type="SMART" id="SM00892">
    <property type="entry name" value="Endonuclease_NS"/>
    <property type="match status" value="1"/>
</dbReference>
<accession>A0A318J9P0</accession>
<feature type="domain" description="DNA/RNA non-specific endonuclease/pyrophosphatase/phosphodiesterase" evidence="12">
    <location>
        <begin position="69"/>
        <end position="261"/>
    </location>
</feature>
<evidence type="ECO:0000256" key="10">
    <source>
        <dbReference type="RuleBase" id="RU366055"/>
    </source>
</evidence>
<dbReference type="GO" id="GO:0016787">
    <property type="term" value="F:hydrolase activity"/>
    <property type="evidence" value="ECO:0007669"/>
    <property type="project" value="UniProtKB-KW"/>
</dbReference>
<evidence type="ECO:0000256" key="4">
    <source>
        <dbReference type="ARBA" id="ARBA00022723"/>
    </source>
</evidence>
<name>A0A318J9P0_9BURK</name>
<dbReference type="InterPro" id="IPR020821">
    <property type="entry name" value="ENPP1-3/EXOG-like_nuc-like"/>
</dbReference>
<comment type="similarity">
    <text evidence="2 10">Belongs to the DNA/RNA non-specific endonuclease family.</text>
</comment>
<proteinExistence type="inferred from homology"/>
<evidence type="ECO:0000256" key="7">
    <source>
        <dbReference type="ARBA" id="ARBA00022842"/>
    </source>
</evidence>
<keyword evidence="4 9" id="KW-0479">Metal-binding</keyword>